<evidence type="ECO:0000256" key="3">
    <source>
        <dbReference type="SAM" id="MobiDB-lite"/>
    </source>
</evidence>
<dbReference type="PANTHER" id="PTHR48024:SF9">
    <property type="entry name" value="UBP1-ASSOCIATED PROTEINS 1A-RELATED"/>
    <property type="match status" value="1"/>
</dbReference>
<dbReference type="AlphaFoldDB" id="A0A9Q0JEC3"/>
<evidence type="ECO:0000313" key="6">
    <source>
        <dbReference type="Proteomes" id="UP001141552"/>
    </source>
</evidence>
<dbReference type="InterPro" id="IPR035979">
    <property type="entry name" value="RBD_domain_sf"/>
</dbReference>
<keyword evidence="6" id="KW-1185">Reference proteome</keyword>
<dbReference type="GO" id="GO:0003723">
    <property type="term" value="F:RNA binding"/>
    <property type="evidence" value="ECO:0007669"/>
    <property type="project" value="UniProtKB-UniRule"/>
</dbReference>
<reference evidence="5" key="1">
    <citation type="submission" date="2022-02" db="EMBL/GenBank/DDBJ databases">
        <authorList>
            <person name="Henning P.M."/>
            <person name="McCubbin A.G."/>
            <person name="Shore J.S."/>
        </authorList>
    </citation>
    <scope>NUCLEOTIDE SEQUENCE</scope>
    <source>
        <strain evidence="5">F60SS</strain>
        <tissue evidence="5">Leaves</tissue>
    </source>
</reference>
<proteinExistence type="predicted"/>
<dbReference type="EMBL" id="JAKUCV010003539">
    <property type="protein sequence ID" value="KAJ4838498.1"/>
    <property type="molecule type" value="Genomic_DNA"/>
</dbReference>
<dbReference type="GO" id="GO:0005634">
    <property type="term" value="C:nucleus"/>
    <property type="evidence" value="ECO:0007669"/>
    <property type="project" value="TreeGrafter"/>
</dbReference>
<evidence type="ECO:0000256" key="1">
    <source>
        <dbReference type="ARBA" id="ARBA00022884"/>
    </source>
</evidence>
<dbReference type="InterPro" id="IPR000504">
    <property type="entry name" value="RRM_dom"/>
</dbReference>
<dbReference type="Gene3D" id="3.30.70.330">
    <property type="match status" value="1"/>
</dbReference>
<gene>
    <name evidence="5" type="ORF">Tsubulata_012388</name>
</gene>
<dbReference type="PANTHER" id="PTHR48024">
    <property type="entry name" value="GEO13361P1-RELATED"/>
    <property type="match status" value="1"/>
</dbReference>
<reference evidence="5" key="2">
    <citation type="journal article" date="2023" name="Plants (Basel)">
        <title>Annotation of the Turnera subulata (Passifloraceae) Draft Genome Reveals the S-Locus Evolved after the Divergence of Turneroideae from Passifloroideae in a Stepwise Manner.</title>
        <authorList>
            <person name="Henning P.M."/>
            <person name="Roalson E.H."/>
            <person name="Mir W."/>
            <person name="McCubbin A.G."/>
            <person name="Shore J.S."/>
        </authorList>
    </citation>
    <scope>NUCLEOTIDE SEQUENCE</scope>
    <source>
        <strain evidence="5">F60SS</strain>
    </source>
</reference>
<dbReference type="InterPro" id="IPR050886">
    <property type="entry name" value="RNA-binding_reg"/>
</dbReference>
<keyword evidence="1 2" id="KW-0694">RNA-binding</keyword>
<sequence>MPRQHQLPDSGASDQNIHNTPLRTHPQHVFYISTHPRPPPFHHLRGKQRQRRGGGEGRGEAQHGNDEVEEPVEKLLVPFGEDQLISLLKRAIDKHPDLMNFIREVADADPAHRKSFVHGLGGDTTTETLKSKFSKYGEIKDCKAVMDRVSGKFKGYAFIL</sequence>
<dbReference type="InterPro" id="IPR012677">
    <property type="entry name" value="Nucleotide-bd_a/b_plait_sf"/>
</dbReference>
<organism evidence="5 6">
    <name type="scientific">Turnera subulata</name>
    <dbReference type="NCBI Taxonomy" id="218843"/>
    <lineage>
        <taxon>Eukaryota</taxon>
        <taxon>Viridiplantae</taxon>
        <taxon>Streptophyta</taxon>
        <taxon>Embryophyta</taxon>
        <taxon>Tracheophyta</taxon>
        <taxon>Spermatophyta</taxon>
        <taxon>Magnoliopsida</taxon>
        <taxon>eudicotyledons</taxon>
        <taxon>Gunneridae</taxon>
        <taxon>Pentapetalae</taxon>
        <taxon>rosids</taxon>
        <taxon>fabids</taxon>
        <taxon>Malpighiales</taxon>
        <taxon>Passifloraceae</taxon>
        <taxon>Turnera</taxon>
    </lineage>
</organism>
<dbReference type="OrthoDB" id="1875751at2759"/>
<dbReference type="SUPFAM" id="SSF54928">
    <property type="entry name" value="RNA-binding domain, RBD"/>
    <property type="match status" value="1"/>
</dbReference>
<accession>A0A9Q0JEC3</accession>
<dbReference type="PROSITE" id="PS50102">
    <property type="entry name" value="RRM"/>
    <property type="match status" value="1"/>
</dbReference>
<feature type="compositionally biased region" description="Basic residues" evidence="3">
    <location>
        <begin position="40"/>
        <end position="52"/>
    </location>
</feature>
<dbReference type="Pfam" id="PF00076">
    <property type="entry name" value="RRM_1"/>
    <property type="match status" value="1"/>
</dbReference>
<evidence type="ECO:0000256" key="2">
    <source>
        <dbReference type="PROSITE-ProRule" id="PRU00176"/>
    </source>
</evidence>
<feature type="domain" description="RRM" evidence="4">
    <location>
        <begin position="113"/>
        <end position="160"/>
    </location>
</feature>
<feature type="compositionally biased region" description="Polar residues" evidence="3">
    <location>
        <begin position="12"/>
        <end position="22"/>
    </location>
</feature>
<evidence type="ECO:0000313" key="5">
    <source>
        <dbReference type="EMBL" id="KAJ4838498.1"/>
    </source>
</evidence>
<protein>
    <recommendedName>
        <fullName evidence="4">RRM domain-containing protein</fullName>
    </recommendedName>
</protein>
<feature type="region of interest" description="Disordered" evidence="3">
    <location>
        <begin position="1"/>
        <end position="71"/>
    </location>
</feature>
<feature type="compositionally biased region" description="Basic and acidic residues" evidence="3">
    <location>
        <begin position="53"/>
        <end position="66"/>
    </location>
</feature>
<comment type="caution">
    <text evidence="5">The sequence shown here is derived from an EMBL/GenBank/DDBJ whole genome shotgun (WGS) entry which is preliminary data.</text>
</comment>
<name>A0A9Q0JEC3_9ROSI</name>
<evidence type="ECO:0000259" key="4">
    <source>
        <dbReference type="PROSITE" id="PS50102"/>
    </source>
</evidence>
<dbReference type="Proteomes" id="UP001141552">
    <property type="component" value="Unassembled WGS sequence"/>
</dbReference>